<dbReference type="AlphaFoldDB" id="A0A4U6SQZ0"/>
<dbReference type="InterPro" id="IPR055312">
    <property type="entry name" value="FBL15-like"/>
</dbReference>
<dbReference type="Gramene" id="TKV90514">
    <property type="protein sequence ID" value="TKV90514"/>
    <property type="gene ID" value="SEVIR_9G034300v2"/>
</dbReference>
<sequence length="509" mass="57286">MPDADHGDGGVDLISNLPNDVLVCILRLVGDARQVVRTSALARAVARPLGARPRPPLRLGASDAQRFIAFVNNVLAQHAQPAGSGMEQMMVFLNLYYERGEPHLAATTVVEAAGGRIRYAVQHELTSFAFVVSAMTKKWLDMFYPEEEDDDQGEVVEEEEEEEDMPLIALDELLASSAKLKTMRLSLDGTRVRLPSTSLEIDSGDLLGRLLSPACCPRLQKLLMGAVTFKHASTKELVLETSTLLELTMWNMGEMESLELRTPNLRSFEVKYCYGLERLTMSASRLEQLTFSHNSYEVGIYLDVPCMGHLRINLVSHMRYDSNFPINDASISLLKSCTPATCLVVDLDVPTDLWERRANIITYKIPQHPNVTSLVVNIHTMRDRHFFGDGVAGLLTRFNNLRYLCLQLDEVPGCIKKDEYFSEDADGNLAFVCNHQDRWVFSEISLSNLIRAEFRGLTGTVCELRFLRSLLESAADLEKVIGWVDYFLNMVLEDGVWASNEDHSYEWRP</sequence>
<evidence type="ECO:0000313" key="1">
    <source>
        <dbReference type="EMBL" id="TKV90514.1"/>
    </source>
</evidence>
<keyword evidence="2" id="KW-1185">Reference proteome</keyword>
<dbReference type="Proteomes" id="UP000298652">
    <property type="component" value="Chromosome 9"/>
</dbReference>
<dbReference type="OMA" id="WERRANI"/>
<dbReference type="EMBL" id="CM016560">
    <property type="protein sequence ID" value="TKV90514.1"/>
    <property type="molecule type" value="Genomic_DNA"/>
</dbReference>
<dbReference type="PANTHER" id="PTHR34709:SF28">
    <property type="entry name" value="OS08G0272601 PROTEIN"/>
    <property type="match status" value="1"/>
</dbReference>
<name>A0A4U6SQZ0_SETVI</name>
<evidence type="ECO:0000313" key="2">
    <source>
        <dbReference type="Proteomes" id="UP000298652"/>
    </source>
</evidence>
<protein>
    <recommendedName>
        <fullName evidence="3">F-box domain-containing protein</fullName>
    </recommendedName>
</protein>
<reference evidence="1" key="1">
    <citation type="submission" date="2019-03" db="EMBL/GenBank/DDBJ databases">
        <title>WGS assembly of Setaria viridis.</title>
        <authorList>
            <person name="Huang P."/>
            <person name="Jenkins J."/>
            <person name="Grimwood J."/>
            <person name="Barry K."/>
            <person name="Healey A."/>
            <person name="Mamidi S."/>
            <person name="Sreedasyam A."/>
            <person name="Shu S."/>
            <person name="Feldman M."/>
            <person name="Wu J."/>
            <person name="Yu Y."/>
            <person name="Chen C."/>
            <person name="Johnson J."/>
            <person name="Rokhsar D."/>
            <person name="Baxter I."/>
            <person name="Schmutz J."/>
            <person name="Brutnell T."/>
            <person name="Kellogg E."/>
        </authorList>
    </citation>
    <scope>NUCLEOTIDE SEQUENCE [LARGE SCALE GENOMIC DNA]</scope>
</reference>
<evidence type="ECO:0008006" key="3">
    <source>
        <dbReference type="Google" id="ProtNLM"/>
    </source>
</evidence>
<organism evidence="1 2">
    <name type="scientific">Setaria viridis</name>
    <name type="common">Green bristlegrass</name>
    <name type="synonym">Setaria italica subsp. viridis</name>
    <dbReference type="NCBI Taxonomy" id="4556"/>
    <lineage>
        <taxon>Eukaryota</taxon>
        <taxon>Viridiplantae</taxon>
        <taxon>Streptophyta</taxon>
        <taxon>Embryophyta</taxon>
        <taxon>Tracheophyta</taxon>
        <taxon>Spermatophyta</taxon>
        <taxon>Magnoliopsida</taxon>
        <taxon>Liliopsida</taxon>
        <taxon>Poales</taxon>
        <taxon>Poaceae</taxon>
        <taxon>PACMAD clade</taxon>
        <taxon>Panicoideae</taxon>
        <taxon>Panicodae</taxon>
        <taxon>Paniceae</taxon>
        <taxon>Cenchrinae</taxon>
        <taxon>Setaria</taxon>
    </lineage>
</organism>
<dbReference type="PANTHER" id="PTHR34709">
    <property type="entry name" value="OS10G0396666 PROTEIN"/>
    <property type="match status" value="1"/>
</dbReference>
<accession>A0A4U6SQZ0</accession>
<gene>
    <name evidence="1" type="ORF">SEVIR_9G034300v2</name>
</gene>
<proteinExistence type="predicted"/>